<evidence type="ECO:0000256" key="2">
    <source>
        <dbReference type="ARBA" id="ARBA00004267"/>
    </source>
</evidence>
<organism evidence="9 10">
    <name type="scientific">Acaromyces ingoldii</name>
    <dbReference type="NCBI Taxonomy" id="215250"/>
    <lineage>
        <taxon>Eukaryota</taxon>
        <taxon>Fungi</taxon>
        <taxon>Dikarya</taxon>
        <taxon>Basidiomycota</taxon>
        <taxon>Ustilaginomycotina</taxon>
        <taxon>Exobasidiomycetes</taxon>
        <taxon>Exobasidiales</taxon>
        <taxon>Cryptobasidiaceae</taxon>
        <taxon>Acaromyces</taxon>
    </lineage>
</organism>
<comment type="similarity">
    <text evidence="3">Belongs to the MOZART1 family.</text>
</comment>
<dbReference type="GO" id="GO:0033566">
    <property type="term" value="P:gamma-tubulin complex localization"/>
    <property type="evidence" value="ECO:0007669"/>
    <property type="project" value="InterPro"/>
</dbReference>
<dbReference type="EMBL" id="KZ819638">
    <property type="protein sequence ID" value="PWN88212.1"/>
    <property type="molecule type" value="Genomic_DNA"/>
</dbReference>
<dbReference type="FunCoup" id="A0A316YGB6">
    <property type="interactions" value="111"/>
</dbReference>
<evidence type="ECO:0000256" key="3">
    <source>
        <dbReference type="ARBA" id="ARBA00011015"/>
    </source>
</evidence>
<dbReference type="AlphaFoldDB" id="A0A316YGB6"/>
<dbReference type="OrthoDB" id="48571at2759"/>
<dbReference type="InParanoid" id="A0A316YGB6"/>
<evidence type="ECO:0000256" key="6">
    <source>
        <dbReference type="ARBA" id="ARBA00023212"/>
    </source>
</evidence>
<dbReference type="GeneID" id="37044240"/>
<evidence type="ECO:0000256" key="8">
    <source>
        <dbReference type="SAM" id="MobiDB-lite"/>
    </source>
</evidence>
<dbReference type="RefSeq" id="XP_025375410.1">
    <property type="nucleotide sequence ID" value="XM_025522324.1"/>
</dbReference>
<protein>
    <recommendedName>
        <fullName evidence="4">Mitotic-spindle organizing protein 1</fullName>
    </recommendedName>
    <alternativeName>
        <fullName evidence="7">Mitotic-spindle organizing protein associated with a ring of gamma-tubulin 1</fullName>
    </alternativeName>
</protein>
<reference evidence="9 10" key="1">
    <citation type="journal article" date="2018" name="Mol. Biol. Evol.">
        <title>Broad Genomic Sampling Reveals a Smut Pathogenic Ancestry of the Fungal Clade Ustilaginomycotina.</title>
        <authorList>
            <person name="Kijpornyongpan T."/>
            <person name="Mondo S.J."/>
            <person name="Barry K."/>
            <person name="Sandor L."/>
            <person name="Lee J."/>
            <person name="Lipzen A."/>
            <person name="Pangilinan J."/>
            <person name="LaButti K."/>
            <person name="Hainaut M."/>
            <person name="Henrissat B."/>
            <person name="Grigoriev I.V."/>
            <person name="Spatafora J.W."/>
            <person name="Aime M.C."/>
        </authorList>
    </citation>
    <scope>NUCLEOTIDE SEQUENCE [LARGE SCALE GENOMIC DNA]</scope>
    <source>
        <strain evidence="9 10">MCA 4198</strain>
    </source>
</reference>
<evidence type="ECO:0000313" key="10">
    <source>
        <dbReference type="Proteomes" id="UP000245768"/>
    </source>
</evidence>
<dbReference type="InterPro" id="IPR022214">
    <property type="entry name" value="MZT1"/>
</dbReference>
<dbReference type="Pfam" id="PF12554">
    <property type="entry name" value="MOZART1"/>
    <property type="match status" value="1"/>
</dbReference>
<dbReference type="GO" id="GO:0051415">
    <property type="term" value="P:microtubule nucleation by interphase microtubule organizing center"/>
    <property type="evidence" value="ECO:0007669"/>
    <property type="project" value="TreeGrafter"/>
</dbReference>
<evidence type="ECO:0000313" key="9">
    <source>
        <dbReference type="EMBL" id="PWN88212.1"/>
    </source>
</evidence>
<sequence length="75" mass="8264">MDQSSSTAAGQQRASERSSAEQQSMDLLFDLAQLLNTGLSREQLRICTDLIQAGENPEAVATIVKELRKEATKQR</sequence>
<dbReference type="PANTHER" id="PTHR28520">
    <property type="entry name" value="MITOTIC-SPINDLE ORGANIZING PROTEIN 1"/>
    <property type="match status" value="1"/>
</dbReference>
<dbReference type="STRING" id="215250.A0A316YGB6"/>
<evidence type="ECO:0000256" key="4">
    <source>
        <dbReference type="ARBA" id="ARBA00016992"/>
    </source>
</evidence>
<proteinExistence type="inferred from homology"/>
<dbReference type="GO" id="GO:0031021">
    <property type="term" value="C:interphase microtubule organizing center"/>
    <property type="evidence" value="ECO:0007669"/>
    <property type="project" value="TreeGrafter"/>
</dbReference>
<keyword evidence="6" id="KW-0206">Cytoskeleton</keyword>
<comment type="subcellular location">
    <subcellularLocation>
        <location evidence="2">Cytoplasm</location>
        <location evidence="2">Cytoskeleton</location>
        <location evidence="2">Microtubule organizing center</location>
    </subcellularLocation>
</comment>
<name>A0A316YGB6_9BASI</name>
<feature type="region of interest" description="Disordered" evidence="8">
    <location>
        <begin position="1"/>
        <end position="22"/>
    </location>
</feature>
<dbReference type="GO" id="GO:0044732">
    <property type="term" value="C:mitotic spindle pole body"/>
    <property type="evidence" value="ECO:0007669"/>
    <property type="project" value="TreeGrafter"/>
</dbReference>
<dbReference type="Proteomes" id="UP000245768">
    <property type="component" value="Unassembled WGS sequence"/>
</dbReference>
<feature type="compositionally biased region" description="Polar residues" evidence="8">
    <location>
        <begin position="1"/>
        <end position="13"/>
    </location>
</feature>
<dbReference type="GO" id="GO:0000931">
    <property type="term" value="C:gamma-tubulin ring complex"/>
    <property type="evidence" value="ECO:0007669"/>
    <property type="project" value="InterPro"/>
</dbReference>
<evidence type="ECO:0000256" key="5">
    <source>
        <dbReference type="ARBA" id="ARBA00022490"/>
    </source>
</evidence>
<keyword evidence="10" id="KW-1185">Reference proteome</keyword>
<dbReference type="GO" id="GO:0005819">
    <property type="term" value="C:spindle"/>
    <property type="evidence" value="ECO:0007669"/>
    <property type="project" value="TreeGrafter"/>
</dbReference>
<dbReference type="PANTHER" id="PTHR28520:SF2">
    <property type="entry name" value="MITOTIC-SPINDLE ORGANIZING PROTEIN 1"/>
    <property type="match status" value="1"/>
</dbReference>
<keyword evidence="5" id="KW-0963">Cytoplasm</keyword>
<accession>A0A316YGB6</accession>
<dbReference type="GO" id="GO:0090307">
    <property type="term" value="P:mitotic spindle assembly"/>
    <property type="evidence" value="ECO:0007669"/>
    <property type="project" value="TreeGrafter"/>
</dbReference>
<evidence type="ECO:0000256" key="7">
    <source>
        <dbReference type="ARBA" id="ARBA00029810"/>
    </source>
</evidence>
<comment type="function">
    <text evidence="1">Required for gamma-tubulin complex recruitment to the microtubule organizing center (MTOC).</text>
</comment>
<evidence type="ECO:0000256" key="1">
    <source>
        <dbReference type="ARBA" id="ARBA00003060"/>
    </source>
</evidence>
<gene>
    <name evidence="9" type="ORF">FA10DRAFT_268422</name>
</gene>